<dbReference type="Proteomes" id="UP000193804">
    <property type="component" value="Unassembled WGS sequence"/>
</dbReference>
<feature type="transmembrane region" description="Helical" evidence="8">
    <location>
        <begin position="318"/>
        <end position="348"/>
    </location>
</feature>
<dbReference type="EMBL" id="FXAW01000007">
    <property type="protein sequence ID" value="SMG47399.1"/>
    <property type="molecule type" value="Genomic_DNA"/>
</dbReference>
<dbReference type="InterPro" id="IPR002549">
    <property type="entry name" value="AI-2E-like"/>
</dbReference>
<evidence type="ECO:0000313" key="9">
    <source>
        <dbReference type="EMBL" id="SMG47399.1"/>
    </source>
</evidence>
<keyword evidence="7 8" id="KW-0472">Membrane</keyword>
<proteinExistence type="inferred from homology"/>
<evidence type="ECO:0000256" key="7">
    <source>
        <dbReference type="ARBA" id="ARBA00023136"/>
    </source>
</evidence>
<dbReference type="STRING" id="1028.SAMN05661096_03386"/>
<dbReference type="PANTHER" id="PTHR21716">
    <property type="entry name" value="TRANSMEMBRANE PROTEIN"/>
    <property type="match status" value="1"/>
</dbReference>
<keyword evidence="5 8" id="KW-0812">Transmembrane</keyword>
<evidence type="ECO:0000313" key="10">
    <source>
        <dbReference type="Proteomes" id="UP000193804"/>
    </source>
</evidence>
<protein>
    <submittedName>
        <fullName evidence="9">Predicted PurR-regulated permease PerM</fullName>
    </submittedName>
</protein>
<accession>A0A1X7L2T3</accession>
<evidence type="ECO:0000256" key="3">
    <source>
        <dbReference type="ARBA" id="ARBA00022448"/>
    </source>
</evidence>
<comment type="subcellular location">
    <subcellularLocation>
        <location evidence="1">Cell membrane</location>
        <topology evidence="1">Multi-pass membrane protein</topology>
    </subcellularLocation>
</comment>
<feature type="transmembrane region" description="Helical" evidence="8">
    <location>
        <begin position="280"/>
        <end position="306"/>
    </location>
</feature>
<evidence type="ECO:0000256" key="6">
    <source>
        <dbReference type="ARBA" id="ARBA00022989"/>
    </source>
</evidence>
<dbReference type="GO" id="GO:0005886">
    <property type="term" value="C:plasma membrane"/>
    <property type="evidence" value="ECO:0007669"/>
    <property type="project" value="UniProtKB-SubCell"/>
</dbReference>
<keyword evidence="6 8" id="KW-1133">Transmembrane helix</keyword>
<feature type="transmembrane region" description="Helical" evidence="8">
    <location>
        <begin position="153"/>
        <end position="176"/>
    </location>
</feature>
<dbReference type="Pfam" id="PF01594">
    <property type="entry name" value="AI-2E_transport"/>
    <property type="match status" value="1"/>
</dbReference>
<evidence type="ECO:0000256" key="5">
    <source>
        <dbReference type="ARBA" id="ARBA00022692"/>
    </source>
</evidence>
<keyword evidence="10" id="KW-1185">Reference proteome</keyword>
<keyword evidence="4" id="KW-1003">Cell membrane</keyword>
<feature type="transmembrane region" description="Helical" evidence="8">
    <location>
        <begin position="211"/>
        <end position="235"/>
    </location>
</feature>
<organism evidence="9 10">
    <name type="scientific">Marivirga sericea</name>
    <dbReference type="NCBI Taxonomy" id="1028"/>
    <lineage>
        <taxon>Bacteria</taxon>
        <taxon>Pseudomonadati</taxon>
        <taxon>Bacteroidota</taxon>
        <taxon>Cytophagia</taxon>
        <taxon>Cytophagales</taxon>
        <taxon>Marivirgaceae</taxon>
        <taxon>Marivirga</taxon>
    </lineage>
</organism>
<sequence>MNRLRPILYLFGGALLLYLISLIFSDILIYIIISLIISTILRPLVGYLNSLYFYGYKLPKIFTIIIAFSVLIAFIVLFVGLFIPLVSEQIQILSKLDYDSLYSKVTTPIQSVEFFLINSIPNIGDEGFIIDRLKESIINFVQTVDFSYILNNFISITGSIFVAILAVAFISFFLLYEKGLARRKFIQIIPNKYFEVSIGAIYKIEKLLSNYLLGLLFQMISIFTIASVGLSIFGIKYAVTIAVFAAVANLIPYAGPILGSAFGIIVGVTTGGIFEFNNQLFFLIIKIVSVFAVVQITDNIVLQPLIFSKSVKAHPLEIFVIIFAGASLAGVLGMVAAIPVYTVIRVILIELYQGYKQYKIFQN</sequence>
<feature type="transmembrane region" description="Helical" evidence="8">
    <location>
        <begin position="241"/>
        <end position="268"/>
    </location>
</feature>
<feature type="transmembrane region" description="Helical" evidence="8">
    <location>
        <begin position="30"/>
        <end position="54"/>
    </location>
</feature>
<dbReference type="AlphaFoldDB" id="A0A1X7L2T3"/>
<dbReference type="PANTHER" id="PTHR21716:SF53">
    <property type="entry name" value="PERMEASE PERM-RELATED"/>
    <property type="match status" value="1"/>
</dbReference>
<reference evidence="10" key="1">
    <citation type="submission" date="2017-04" db="EMBL/GenBank/DDBJ databases">
        <authorList>
            <person name="Varghese N."/>
            <person name="Submissions S."/>
        </authorList>
    </citation>
    <scope>NUCLEOTIDE SEQUENCE [LARGE SCALE GENOMIC DNA]</scope>
    <source>
        <strain evidence="10">DSM 4125</strain>
    </source>
</reference>
<comment type="similarity">
    <text evidence="2">Belongs to the autoinducer-2 exporter (AI-2E) (TC 2.A.86) family.</text>
</comment>
<keyword evidence="3" id="KW-0813">Transport</keyword>
<evidence type="ECO:0000256" key="4">
    <source>
        <dbReference type="ARBA" id="ARBA00022475"/>
    </source>
</evidence>
<name>A0A1X7L2T3_9BACT</name>
<dbReference type="OrthoDB" id="9793390at2"/>
<dbReference type="RefSeq" id="WP_085518517.1">
    <property type="nucleotide sequence ID" value="NZ_FXAW01000007.1"/>
</dbReference>
<feature type="transmembrane region" description="Helical" evidence="8">
    <location>
        <begin position="7"/>
        <end position="24"/>
    </location>
</feature>
<evidence type="ECO:0000256" key="2">
    <source>
        <dbReference type="ARBA" id="ARBA00009773"/>
    </source>
</evidence>
<evidence type="ECO:0000256" key="1">
    <source>
        <dbReference type="ARBA" id="ARBA00004651"/>
    </source>
</evidence>
<gene>
    <name evidence="9" type="ORF">SAMN05661096_03386</name>
</gene>
<evidence type="ECO:0000256" key="8">
    <source>
        <dbReference type="SAM" id="Phobius"/>
    </source>
</evidence>
<feature type="transmembrane region" description="Helical" evidence="8">
    <location>
        <begin position="61"/>
        <end position="86"/>
    </location>
</feature>